<dbReference type="KEGG" id="msei:MSEDJ_17530"/>
<keyword evidence="4 7" id="KW-0812">Transmembrane</keyword>
<organism evidence="9 10">
    <name type="scientific">Mycolicibacterium sediminis</name>
    <dbReference type="NCBI Taxonomy" id="1286180"/>
    <lineage>
        <taxon>Bacteria</taxon>
        <taxon>Bacillati</taxon>
        <taxon>Actinomycetota</taxon>
        <taxon>Actinomycetes</taxon>
        <taxon>Mycobacteriales</taxon>
        <taxon>Mycobacteriaceae</taxon>
        <taxon>Mycolicibacterium</taxon>
    </lineage>
</organism>
<dbReference type="Pfam" id="PF00528">
    <property type="entry name" value="BPD_transp_1"/>
    <property type="match status" value="1"/>
</dbReference>
<evidence type="ECO:0000256" key="5">
    <source>
        <dbReference type="ARBA" id="ARBA00022989"/>
    </source>
</evidence>
<dbReference type="GO" id="GO:0005886">
    <property type="term" value="C:plasma membrane"/>
    <property type="evidence" value="ECO:0007669"/>
    <property type="project" value="UniProtKB-SubCell"/>
</dbReference>
<evidence type="ECO:0000313" key="9">
    <source>
        <dbReference type="EMBL" id="BBY27657.1"/>
    </source>
</evidence>
<evidence type="ECO:0000256" key="4">
    <source>
        <dbReference type="ARBA" id="ARBA00022692"/>
    </source>
</evidence>
<dbReference type="PANTHER" id="PTHR43163">
    <property type="entry name" value="DIPEPTIDE TRANSPORT SYSTEM PERMEASE PROTEIN DPPB-RELATED"/>
    <property type="match status" value="1"/>
</dbReference>
<evidence type="ECO:0000256" key="1">
    <source>
        <dbReference type="ARBA" id="ARBA00004651"/>
    </source>
</evidence>
<keyword evidence="6 7" id="KW-0472">Membrane</keyword>
<comment type="similarity">
    <text evidence="7">Belongs to the binding-protein-dependent transport system permease family.</text>
</comment>
<dbReference type="SUPFAM" id="SSF161098">
    <property type="entry name" value="MetI-like"/>
    <property type="match status" value="1"/>
</dbReference>
<accession>A0A7I7QNU0</accession>
<feature type="domain" description="ABC transmembrane type-1" evidence="8">
    <location>
        <begin position="95"/>
        <end position="305"/>
    </location>
</feature>
<dbReference type="InterPro" id="IPR035906">
    <property type="entry name" value="MetI-like_sf"/>
</dbReference>
<proteinExistence type="inferred from homology"/>
<dbReference type="EMBL" id="AP022588">
    <property type="protein sequence ID" value="BBY27657.1"/>
    <property type="molecule type" value="Genomic_DNA"/>
</dbReference>
<dbReference type="Proteomes" id="UP000467193">
    <property type="component" value="Chromosome"/>
</dbReference>
<feature type="transmembrane region" description="Helical" evidence="7">
    <location>
        <begin position="177"/>
        <end position="195"/>
    </location>
</feature>
<evidence type="ECO:0000313" key="10">
    <source>
        <dbReference type="Proteomes" id="UP000467193"/>
    </source>
</evidence>
<dbReference type="GO" id="GO:0055085">
    <property type="term" value="P:transmembrane transport"/>
    <property type="evidence" value="ECO:0007669"/>
    <property type="project" value="InterPro"/>
</dbReference>
<dbReference type="AlphaFoldDB" id="A0A7I7QNU0"/>
<dbReference type="Gene3D" id="1.10.3720.10">
    <property type="entry name" value="MetI-like"/>
    <property type="match status" value="1"/>
</dbReference>
<evidence type="ECO:0000256" key="6">
    <source>
        <dbReference type="ARBA" id="ARBA00023136"/>
    </source>
</evidence>
<keyword evidence="10" id="KW-1185">Reference proteome</keyword>
<protein>
    <submittedName>
        <fullName evidence="9">Peptide ABC transporter permease</fullName>
    </submittedName>
</protein>
<comment type="subcellular location">
    <subcellularLocation>
        <location evidence="1 7">Cell membrane</location>
        <topology evidence="1 7">Multi-pass membrane protein</topology>
    </subcellularLocation>
</comment>
<dbReference type="InterPro" id="IPR000515">
    <property type="entry name" value="MetI-like"/>
</dbReference>
<feature type="transmembrane region" description="Helical" evidence="7">
    <location>
        <begin position="12"/>
        <end position="30"/>
    </location>
</feature>
<sequence length="320" mass="35264">MFRFVARRLTGMIAVLFAISVIVFLIFNVIPNSNPAIRIAGKNANPELIARVSADLGLDQPLPVQYATLMQKIFTGQLTSYASSQNVTEQIWRGLPATLSLTVGAAVLWMVLAVVFGYLSAIHAGRFTDRALTILSLVGISMPVFWLAAILLYFFTFKMQIFPTSSYVPLTKDPVKWASHLILPWLTLAVLYVGFYSRVLRSNMLDVMNEDYVRTARAKGVSERQVRIRHMLRNSMIPIVTLFGLDFGAVVGGGAILTETVFNINGVGLYAGRAIGSLDLPPLMGVTMFGAFFIVFFNTVVDILYAFLDPRIRLGEAAPA</sequence>
<dbReference type="InterPro" id="IPR045621">
    <property type="entry name" value="BPD_transp_1_N"/>
</dbReference>
<dbReference type="RefSeq" id="WP_163796517.1">
    <property type="nucleotide sequence ID" value="NZ_AP022588.1"/>
</dbReference>
<feature type="transmembrane region" description="Helical" evidence="7">
    <location>
        <begin position="237"/>
        <end position="257"/>
    </location>
</feature>
<gene>
    <name evidence="9" type="ORF">MSEDJ_17530</name>
</gene>
<dbReference type="Pfam" id="PF19300">
    <property type="entry name" value="BPD_transp_1_N"/>
    <property type="match status" value="1"/>
</dbReference>
<reference evidence="9 10" key="1">
    <citation type="journal article" date="2019" name="Emerg. Microbes Infect.">
        <title>Comprehensive subspecies identification of 175 nontuberculous mycobacteria species based on 7547 genomic profiles.</title>
        <authorList>
            <person name="Matsumoto Y."/>
            <person name="Kinjo T."/>
            <person name="Motooka D."/>
            <person name="Nabeya D."/>
            <person name="Jung N."/>
            <person name="Uechi K."/>
            <person name="Horii T."/>
            <person name="Iida T."/>
            <person name="Fujita J."/>
            <person name="Nakamura S."/>
        </authorList>
    </citation>
    <scope>NUCLEOTIDE SEQUENCE [LARGE SCALE GENOMIC DNA]</scope>
    <source>
        <strain evidence="9 10">JCM 17899</strain>
    </source>
</reference>
<dbReference type="CDD" id="cd06261">
    <property type="entry name" value="TM_PBP2"/>
    <property type="match status" value="1"/>
</dbReference>
<evidence type="ECO:0000256" key="3">
    <source>
        <dbReference type="ARBA" id="ARBA00022475"/>
    </source>
</evidence>
<dbReference type="PROSITE" id="PS50928">
    <property type="entry name" value="ABC_TM1"/>
    <property type="match status" value="1"/>
</dbReference>
<evidence type="ECO:0000259" key="8">
    <source>
        <dbReference type="PROSITE" id="PS50928"/>
    </source>
</evidence>
<evidence type="ECO:0000256" key="2">
    <source>
        <dbReference type="ARBA" id="ARBA00022448"/>
    </source>
</evidence>
<evidence type="ECO:0000256" key="7">
    <source>
        <dbReference type="RuleBase" id="RU363032"/>
    </source>
</evidence>
<feature type="transmembrane region" description="Helical" evidence="7">
    <location>
        <begin position="97"/>
        <end position="119"/>
    </location>
</feature>
<keyword evidence="2 7" id="KW-0813">Transport</keyword>
<feature type="transmembrane region" description="Helical" evidence="7">
    <location>
        <begin position="131"/>
        <end position="157"/>
    </location>
</feature>
<dbReference type="PANTHER" id="PTHR43163:SF6">
    <property type="entry name" value="DIPEPTIDE TRANSPORT SYSTEM PERMEASE PROTEIN DPPB-RELATED"/>
    <property type="match status" value="1"/>
</dbReference>
<feature type="transmembrane region" description="Helical" evidence="7">
    <location>
        <begin position="286"/>
        <end position="308"/>
    </location>
</feature>
<keyword evidence="5 7" id="KW-1133">Transmembrane helix</keyword>
<name>A0A7I7QNU0_9MYCO</name>
<keyword evidence="3" id="KW-1003">Cell membrane</keyword>